<proteinExistence type="predicted"/>
<reference evidence="1" key="1">
    <citation type="submission" date="2024-07" db="EMBL/GenBank/DDBJ databases">
        <title>Identification and characteristics of an arsenic-resistant bacterial isolate, which belongs to a novel species.</title>
        <authorList>
            <person name="Juszczyk A."/>
            <person name="Kowalczyk A."/>
            <person name="Was K."/>
            <person name="Kosowicz W."/>
            <person name="Budzyn A."/>
            <person name="Latowski D."/>
        </authorList>
    </citation>
    <scope>NUCLEOTIDE SEQUENCE</scope>
    <source>
        <strain evidence="1">As8PL</strain>
    </source>
</reference>
<sequence>MHQLMSCYDPPYKIIMHATSKEGISVSSYILTREYDGTRLVVEASIIPANFYYKIMTKLFGWSTKYVFDDHYKKLKPYIEEEVKDW</sequence>
<dbReference type="RefSeq" id="WP_368504962.1">
    <property type="nucleotide sequence ID" value="NZ_CP162551.1"/>
</dbReference>
<dbReference type="EMBL" id="CP162551">
    <property type="protein sequence ID" value="XDI37632.1"/>
    <property type="molecule type" value="Genomic_DNA"/>
</dbReference>
<organism evidence="1">
    <name type="scientific">Alkalihalophilus sp. As8PL</name>
    <dbReference type="NCBI Taxonomy" id="3237103"/>
    <lineage>
        <taxon>Bacteria</taxon>
        <taxon>Bacillati</taxon>
        <taxon>Bacillota</taxon>
        <taxon>Bacilli</taxon>
        <taxon>Bacillales</taxon>
        <taxon>Bacillaceae</taxon>
        <taxon>Alkalihalophilus</taxon>
    </lineage>
</organism>
<evidence type="ECO:0000313" key="1">
    <source>
        <dbReference type="EMBL" id="XDI37632.1"/>
    </source>
</evidence>
<dbReference type="AlphaFoldDB" id="A0AB39BVN0"/>
<accession>A0AB39BVN0</accession>
<gene>
    <name evidence="1" type="ORF">AB3N04_04755</name>
</gene>
<name>A0AB39BVN0_9BACI</name>
<protein>
    <submittedName>
        <fullName evidence="1">Uncharacterized protein</fullName>
    </submittedName>
</protein>
<dbReference type="SUPFAM" id="SSF55961">
    <property type="entry name" value="Bet v1-like"/>
    <property type="match status" value="1"/>
</dbReference>